<comment type="caution">
    <text evidence="2">The sequence shown here is derived from an EMBL/GenBank/DDBJ whole genome shotgun (WGS) entry which is preliminary data.</text>
</comment>
<proteinExistence type="predicted"/>
<evidence type="ECO:0000259" key="1">
    <source>
        <dbReference type="Pfam" id="PF18962"/>
    </source>
</evidence>
<dbReference type="Proteomes" id="UP000309788">
    <property type="component" value="Unassembled WGS sequence"/>
</dbReference>
<dbReference type="EMBL" id="VCEI01000025">
    <property type="protein sequence ID" value="TLU92015.1"/>
    <property type="molecule type" value="Genomic_DNA"/>
</dbReference>
<evidence type="ECO:0000313" key="2">
    <source>
        <dbReference type="EMBL" id="TLU92015.1"/>
    </source>
</evidence>
<sequence length="513" mass="55106">MQGFWVSVGPISQSIKSIRNGWLCNHNLNCTIMKKYWITMLSMGLSLGTYAQTPALYNNGAGLYISPGAKVRVNGDFLNQEGSNLENEGMIAASGNVTNFVPMNQADAGELLLEGSSPQKITGSPVYATNVTVDNAAGVVFSTPVKISGSLSFVAGILTNEVPENAFTFGPDASVSTINPPTNTSHINGFVAKQGEGAFVFPVGNGLSYQPVGVDLSDNPDGLLAKYEEGDAGNGAFTNAGSMPLVARNAQEYWTLTPVSTAEGTVSIYWDQYNNTGITNIKDLAVAHLVNGSWINEGDSDISGNVEGGFVTSNIISKWSPFTLGSTETTSPLPVRLTDFTARWAEGTVALDWKVSDAVGFERFEIERSINAVHYERIGQLAYNGQSTFQFSDSNPLTTFSFAGKRYYRLKMVDTNGSFAYSRVRSVDADGNQNGLFAFPNPSRDVLHLNLDPASQDSAEATIISVDGKAELRRTVRIIHGTASIDTSSLAGGVYLLSLRVNGREKLLRFVKQ</sequence>
<name>A0A5R9KB72_9BACT</name>
<dbReference type="Pfam" id="PF18962">
    <property type="entry name" value="Por_Secre_tail"/>
    <property type="match status" value="1"/>
</dbReference>
<evidence type="ECO:0000313" key="3">
    <source>
        <dbReference type="Proteomes" id="UP000309788"/>
    </source>
</evidence>
<gene>
    <name evidence="2" type="ORF">FEM55_14740</name>
</gene>
<dbReference type="InterPro" id="IPR026444">
    <property type="entry name" value="Secre_tail"/>
</dbReference>
<reference evidence="2 3" key="1">
    <citation type="submission" date="2019-05" db="EMBL/GenBank/DDBJ databases">
        <authorList>
            <person name="Qu J.-H."/>
        </authorList>
    </citation>
    <scope>NUCLEOTIDE SEQUENCE [LARGE SCALE GENOMIC DNA]</scope>
    <source>
        <strain evidence="2 3">Z12</strain>
    </source>
</reference>
<protein>
    <submittedName>
        <fullName evidence="2">T9SS type A sorting domain-containing protein</fullName>
    </submittedName>
</protein>
<dbReference type="OrthoDB" id="863479at2"/>
<keyword evidence="3" id="KW-1185">Reference proteome</keyword>
<dbReference type="AlphaFoldDB" id="A0A5R9KB72"/>
<accession>A0A5R9KB72</accession>
<organism evidence="2 3">
    <name type="scientific">Dyadobacter sediminis</name>
    <dbReference type="NCBI Taxonomy" id="1493691"/>
    <lineage>
        <taxon>Bacteria</taxon>
        <taxon>Pseudomonadati</taxon>
        <taxon>Bacteroidota</taxon>
        <taxon>Cytophagia</taxon>
        <taxon>Cytophagales</taxon>
        <taxon>Spirosomataceae</taxon>
        <taxon>Dyadobacter</taxon>
    </lineage>
</organism>
<dbReference type="NCBIfam" id="TIGR04183">
    <property type="entry name" value="Por_Secre_tail"/>
    <property type="match status" value="1"/>
</dbReference>
<feature type="domain" description="Secretion system C-terminal sorting" evidence="1">
    <location>
        <begin position="439"/>
        <end position="505"/>
    </location>
</feature>